<sequence>MKTSGINRVLYQIAIGGAFVVIGTGFWVKSRIRENIKRSEFYREAITLLRRNRLVIEELGEPIKDSGADLSNTQKNFADGLRAVFDISVKGPKNSGVFHFESSRNSYDEKWIIQNASLKIQEPEPKILILVKRKNGSDVDI</sequence>
<dbReference type="InterPro" id="IPR014807">
    <property type="entry name" value="Coa1"/>
</dbReference>
<dbReference type="GO" id="GO:0005743">
    <property type="term" value="C:mitochondrial inner membrane"/>
    <property type="evidence" value="ECO:0007669"/>
    <property type="project" value="TreeGrafter"/>
</dbReference>
<dbReference type="Pfam" id="PF08695">
    <property type="entry name" value="Coa1"/>
    <property type="match status" value="1"/>
</dbReference>
<gene>
    <name evidence="2" type="ORF">QYM36_005887</name>
</gene>
<dbReference type="PANTHER" id="PTHR47148:SF1">
    <property type="entry name" value="CYTOCHROME C OXIDASE ASSEMBLY FACTOR 1 HOMOLOG"/>
    <property type="match status" value="1"/>
</dbReference>
<name>A0AA88HV93_ARTSF</name>
<organism evidence="2 3">
    <name type="scientific">Artemia franciscana</name>
    <name type="common">Brine shrimp</name>
    <name type="synonym">Artemia sanfranciscana</name>
    <dbReference type="NCBI Taxonomy" id="6661"/>
    <lineage>
        <taxon>Eukaryota</taxon>
        <taxon>Metazoa</taxon>
        <taxon>Ecdysozoa</taxon>
        <taxon>Arthropoda</taxon>
        <taxon>Crustacea</taxon>
        <taxon>Branchiopoda</taxon>
        <taxon>Anostraca</taxon>
        <taxon>Artemiidae</taxon>
        <taxon>Artemia</taxon>
    </lineage>
</organism>
<evidence type="ECO:0000313" key="2">
    <source>
        <dbReference type="EMBL" id="KAK2718705.1"/>
    </source>
</evidence>
<keyword evidence="1" id="KW-0472">Membrane</keyword>
<dbReference type="GO" id="GO:0033617">
    <property type="term" value="P:mitochondrial respiratory chain complex IV assembly"/>
    <property type="evidence" value="ECO:0007669"/>
    <property type="project" value="TreeGrafter"/>
</dbReference>
<dbReference type="AlphaFoldDB" id="A0AA88HV93"/>
<feature type="transmembrane region" description="Helical" evidence="1">
    <location>
        <begin position="6"/>
        <end position="28"/>
    </location>
</feature>
<reference evidence="2" key="1">
    <citation type="submission" date="2023-07" db="EMBL/GenBank/DDBJ databases">
        <title>Chromosome-level genome assembly of Artemia franciscana.</title>
        <authorList>
            <person name="Jo E."/>
        </authorList>
    </citation>
    <scope>NUCLEOTIDE SEQUENCE</scope>
    <source>
        <tissue evidence="2">Whole body</tissue>
    </source>
</reference>
<proteinExistence type="predicted"/>
<keyword evidence="1" id="KW-1133">Transmembrane helix</keyword>
<evidence type="ECO:0008006" key="4">
    <source>
        <dbReference type="Google" id="ProtNLM"/>
    </source>
</evidence>
<dbReference type="PANTHER" id="PTHR47148">
    <property type="entry name" value="CYTOCHROME C OXIDASE ASSEMBLY FACTOR 1 HOMOLOG"/>
    <property type="match status" value="1"/>
</dbReference>
<evidence type="ECO:0000256" key="1">
    <source>
        <dbReference type="SAM" id="Phobius"/>
    </source>
</evidence>
<keyword evidence="3" id="KW-1185">Reference proteome</keyword>
<accession>A0AA88HV93</accession>
<protein>
    <recommendedName>
        <fullName evidence="4">Cytochrome oxidase complex assembly protein 1</fullName>
    </recommendedName>
</protein>
<comment type="caution">
    <text evidence="2">The sequence shown here is derived from an EMBL/GenBank/DDBJ whole genome shotgun (WGS) entry which is preliminary data.</text>
</comment>
<dbReference type="Proteomes" id="UP001187531">
    <property type="component" value="Unassembled WGS sequence"/>
</dbReference>
<dbReference type="EMBL" id="JAVRJZ010000009">
    <property type="protein sequence ID" value="KAK2718705.1"/>
    <property type="molecule type" value="Genomic_DNA"/>
</dbReference>
<evidence type="ECO:0000313" key="3">
    <source>
        <dbReference type="Proteomes" id="UP001187531"/>
    </source>
</evidence>
<dbReference type="GO" id="GO:0032981">
    <property type="term" value="P:mitochondrial respiratory chain complex I assembly"/>
    <property type="evidence" value="ECO:0007669"/>
    <property type="project" value="TreeGrafter"/>
</dbReference>
<keyword evidence="1" id="KW-0812">Transmembrane</keyword>